<dbReference type="OrthoDB" id="116677at2157"/>
<dbReference type="NCBIfam" id="TIGR02537">
    <property type="entry name" value="arch_flag_Nterm"/>
    <property type="match status" value="1"/>
</dbReference>
<comment type="caution">
    <text evidence="3">The sequence shown here is derived from an EMBL/GenBank/DDBJ whole genome shotgun (WGS) entry which is preliminary data.</text>
</comment>
<evidence type="ECO:0000259" key="2">
    <source>
        <dbReference type="Pfam" id="PF07790"/>
    </source>
</evidence>
<name>A0A2V2N702_9EURY</name>
<dbReference type="Proteomes" id="UP000245934">
    <property type="component" value="Unassembled WGS sequence"/>
</dbReference>
<keyword evidence="1" id="KW-1133">Transmembrane helix</keyword>
<dbReference type="EMBL" id="QGMZ01000006">
    <property type="protein sequence ID" value="PWR75842.1"/>
    <property type="molecule type" value="Genomic_DNA"/>
</dbReference>
<gene>
    <name evidence="3" type="ORF">DLD82_01895</name>
</gene>
<dbReference type="RefSeq" id="WP_109939420.1">
    <property type="nucleotide sequence ID" value="NZ_CP176366.1"/>
</dbReference>
<keyword evidence="1" id="KW-0812">Transmembrane</keyword>
<evidence type="ECO:0000256" key="1">
    <source>
        <dbReference type="SAM" id="Phobius"/>
    </source>
</evidence>
<dbReference type="InterPro" id="IPR013373">
    <property type="entry name" value="Flagellin/pilin_N_arc"/>
</dbReference>
<feature type="domain" description="Archaeal Type IV pilin N-terminal" evidence="2">
    <location>
        <begin position="5"/>
        <end position="85"/>
    </location>
</feature>
<keyword evidence="4" id="KW-1185">Reference proteome</keyword>
<dbReference type="AlphaFoldDB" id="A0A2V2N702"/>
<dbReference type="Pfam" id="PF07790">
    <property type="entry name" value="Pilin_N"/>
    <property type="match status" value="1"/>
</dbReference>
<sequence length="173" mass="18809">MNKDSGVSPVIGVLLMLTLTLIIAAIVNSFAGGLVDTEVKPPSVTLQATLHQHHDDPTNASLLITHVSGDPLPVSDLSVILKPSRTFGSNAENSFSEINKANITNNGTYQKTWAHGITSMKVGETHGIFGDANISKINPEFDLMKEKYQGNTFYLELYYDRNLIAKPEVLIQG</sequence>
<keyword evidence="1" id="KW-0472">Membrane</keyword>
<feature type="transmembrane region" description="Helical" evidence="1">
    <location>
        <begin position="6"/>
        <end position="27"/>
    </location>
</feature>
<accession>A0A2V2N702</accession>
<reference evidence="3 4" key="1">
    <citation type="submission" date="2018-05" db="EMBL/GenBank/DDBJ databases">
        <title>Draft genome of Methanospirillum stamsii Pt1.</title>
        <authorList>
            <person name="Dueholm M.S."/>
            <person name="Nielsen P.H."/>
            <person name="Bakmann L.F."/>
            <person name="Otzen D.E."/>
        </authorList>
    </citation>
    <scope>NUCLEOTIDE SEQUENCE [LARGE SCALE GENOMIC DNA]</scope>
    <source>
        <strain evidence="3 4">Pt1</strain>
    </source>
</reference>
<evidence type="ECO:0000313" key="3">
    <source>
        <dbReference type="EMBL" id="PWR75842.1"/>
    </source>
</evidence>
<evidence type="ECO:0000313" key="4">
    <source>
        <dbReference type="Proteomes" id="UP000245934"/>
    </source>
</evidence>
<dbReference type="InterPro" id="IPR012859">
    <property type="entry name" value="Pilin_N_archaeal"/>
</dbReference>
<protein>
    <recommendedName>
        <fullName evidence="2">Archaeal Type IV pilin N-terminal domain-containing protein</fullName>
    </recommendedName>
</protein>
<dbReference type="GeneID" id="97611454"/>
<organism evidence="3 4">
    <name type="scientific">Methanospirillum stamsii</name>
    <dbReference type="NCBI Taxonomy" id="1277351"/>
    <lineage>
        <taxon>Archaea</taxon>
        <taxon>Methanobacteriati</taxon>
        <taxon>Methanobacteriota</taxon>
        <taxon>Stenosarchaea group</taxon>
        <taxon>Methanomicrobia</taxon>
        <taxon>Methanomicrobiales</taxon>
        <taxon>Methanospirillaceae</taxon>
        <taxon>Methanospirillum</taxon>
    </lineage>
</organism>
<proteinExistence type="predicted"/>